<keyword evidence="2" id="KW-1185">Reference proteome</keyword>
<comment type="caution">
    <text evidence="1">The sequence shown here is derived from an EMBL/GenBank/DDBJ whole genome shotgun (WGS) entry which is preliminary data.</text>
</comment>
<accession>A0ACC0CRZ3</accession>
<organism evidence="1 2">
    <name type="scientific">Hypoxylon rubiginosum</name>
    <dbReference type="NCBI Taxonomy" id="110542"/>
    <lineage>
        <taxon>Eukaryota</taxon>
        <taxon>Fungi</taxon>
        <taxon>Dikarya</taxon>
        <taxon>Ascomycota</taxon>
        <taxon>Pezizomycotina</taxon>
        <taxon>Sordariomycetes</taxon>
        <taxon>Xylariomycetidae</taxon>
        <taxon>Xylariales</taxon>
        <taxon>Hypoxylaceae</taxon>
        <taxon>Hypoxylon</taxon>
    </lineage>
</organism>
<sequence>MASRRIALSAALRGRSSASAAAAAPRALRAAFGTASSPGAAITATTTRTVAIARPTVGRSSAAHAPGGRSLGVRWSSDTPAGTKIWSFEEIQALTTTPSSKPHVLLIDSREPSELSQTGRIPGALNVPVASAPDSFHVPADEFEDRYGTPRPDPNDPDVELVFYCKAGVRSRAAATIAREAGYKNVGEYPGSWIDWVEKGGKIER</sequence>
<protein>
    <submittedName>
        <fullName evidence="1">Rhodanese-like protein</fullName>
    </submittedName>
</protein>
<reference evidence="1 2" key="1">
    <citation type="journal article" date="2022" name="New Phytol.">
        <title>Ecological generalism drives hyperdiversity of secondary metabolite gene clusters in xylarialean endophytes.</title>
        <authorList>
            <person name="Franco M.E.E."/>
            <person name="Wisecaver J.H."/>
            <person name="Arnold A.E."/>
            <person name="Ju Y.M."/>
            <person name="Slot J.C."/>
            <person name="Ahrendt S."/>
            <person name="Moore L.P."/>
            <person name="Eastman K.E."/>
            <person name="Scott K."/>
            <person name="Konkel Z."/>
            <person name="Mondo S.J."/>
            <person name="Kuo A."/>
            <person name="Hayes R.D."/>
            <person name="Haridas S."/>
            <person name="Andreopoulos B."/>
            <person name="Riley R."/>
            <person name="LaButti K."/>
            <person name="Pangilinan J."/>
            <person name="Lipzen A."/>
            <person name="Amirebrahimi M."/>
            <person name="Yan J."/>
            <person name="Adam C."/>
            <person name="Keymanesh K."/>
            <person name="Ng V."/>
            <person name="Louie K."/>
            <person name="Northen T."/>
            <person name="Drula E."/>
            <person name="Henrissat B."/>
            <person name="Hsieh H.M."/>
            <person name="Youens-Clark K."/>
            <person name="Lutzoni F."/>
            <person name="Miadlikowska J."/>
            <person name="Eastwood D.C."/>
            <person name="Hamelin R.C."/>
            <person name="Grigoriev I.V."/>
            <person name="U'Ren J.M."/>
        </authorList>
    </citation>
    <scope>NUCLEOTIDE SEQUENCE [LARGE SCALE GENOMIC DNA]</scope>
    <source>
        <strain evidence="1 2">ER1909</strain>
    </source>
</reference>
<dbReference type="Proteomes" id="UP001497680">
    <property type="component" value="Unassembled WGS sequence"/>
</dbReference>
<dbReference type="EMBL" id="MU394357">
    <property type="protein sequence ID" value="KAI6083148.1"/>
    <property type="molecule type" value="Genomic_DNA"/>
</dbReference>
<proteinExistence type="predicted"/>
<evidence type="ECO:0000313" key="1">
    <source>
        <dbReference type="EMBL" id="KAI6083148.1"/>
    </source>
</evidence>
<evidence type="ECO:0000313" key="2">
    <source>
        <dbReference type="Proteomes" id="UP001497680"/>
    </source>
</evidence>
<gene>
    <name evidence="1" type="ORF">F4821DRAFT_197175</name>
</gene>
<name>A0ACC0CRZ3_9PEZI</name>